<comment type="caution">
    <text evidence="12">The sequence shown here is derived from an EMBL/GenBank/DDBJ whole genome shotgun (WGS) entry which is preliminary data.</text>
</comment>
<reference evidence="13" key="1">
    <citation type="journal article" date="2019" name="Int. J. Syst. Evol. Microbiol.">
        <title>The Global Catalogue of Microorganisms (GCM) 10K type strain sequencing project: providing services to taxonomists for standard genome sequencing and annotation.</title>
        <authorList>
            <consortium name="The Broad Institute Genomics Platform"/>
            <consortium name="The Broad Institute Genome Sequencing Center for Infectious Disease"/>
            <person name="Wu L."/>
            <person name="Ma J."/>
        </authorList>
    </citation>
    <scope>NUCLEOTIDE SEQUENCE [LARGE SCALE GENOMIC DNA]</scope>
    <source>
        <strain evidence="13">JCM 17917</strain>
    </source>
</reference>
<keyword evidence="6" id="KW-0255">Endonuclease</keyword>
<name>A0ABP8FG07_9BACT</name>
<proteinExistence type="inferred from homology"/>
<dbReference type="EMBL" id="BAABGX010000002">
    <property type="protein sequence ID" value="GAA4302988.1"/>
    <property type="molecule type" value="Genomic_DNA"/>
</dbReference>
<keyword evidence="7" id="KW-0378">Hydrolase</keyword>
<dbReference type="Proteomes" id="UP001501844">
    <property type="component" value="Unassembled WGS sequence"/>
</dbReference>
<feature type="compositionally biased region" description="Acidic residues" evidence="10">
    <location>
        <begin position="225"/>
        <end position="247"/>
    </location>
</feature>
<evidence type="ECO:0000256" key="3">
    <source>
        <dbReference type="ARBA" id="ARBA00022490"/>
    </source>
</evidence>
<evidence type="ECO:0000256" key="2">
    <source>
        <dbReference type="ARBA" id="ARBA00009262"/>
    </source>
</evidence>
<evidence type="ECO:0000256" key="8">
    <source>
        <dbReference type="ARBA" id="ARBA00023043"/>
    </source>
</evidence>
<evidence type="ECO:0000313" key="12">
    <source>
        <dbReference type="EMBL" id="GAA4302988.1"/>
    </source>
</evidence>
<feature type="region of interest" description="Disordered" evidence="10">
    <location>
        <begin position="221"/>
        <end position="247"/>
    </location>
</feature>
<dbReference type="InterPro" id="IPR041175">
    <property type="entry name" value="VLRF1/Vms1"/>
</dbReference>
<evidence type="ECO:0000256" key="9">
    <source>
        <dbReference type="ARBA" id="ARBA00023054"/>
    </source>
</evidence>
<dbReference type="PANTHER" id="PTHR16036">
    <property type="entry name" value="ANKYRIN REPEAT AND ZINC FINGER DOMAIN-CONTAINING PROTEIN 1"/>
    <property type="match status" value="1"/>
</dbReference>
<dbReference type="InterPro" id="IPR047139">
    <property type="entry name" value="ANKZ1/VMS1"/>
</dbReference>
<dbReference type="Pfam" id="PF18826">
    <property type="entry name" value="bVLRF1"/>
    <property type="match status" value="1"/>
</dbReference>
<keyword evidence="4" id="KW-0540">Nuclease</keyword>
<evidence type="ECO:0000259" key="11">
    <source>
        <dbReference type="PROSITE" id="PS52044"/>
    </source>
</evidence>
<evidence type="ECO:0000256" key="4">
    <source>
        <dbReference type="ARBA" id="ARBA00022722"/>
    </source>
</evidence>
<dbReference type="PANTHER" id="PTHR16036:SF2">
    <property type="entry name" value="TRNA ENDONUCLEASE ANKZF1"/>
    <property type="match status" value="1"/>
</dbReference>
<evidence type="ECO:0000313" key="13">
    <source>
        <dbReference type="Proteomes" id="UP001501844"/>
    </source>
</evidence>
<keyword evidence="8" id="KW-0040">ANK repeat</keyword>
<evidence type="ECO:0000256" key="7">
    <source>
        <dbReference type="ARBA" id="ARBA00022801"/>
    </source>
</evidence>
<evidence type="ECO:0000256" key="10">
    <source>
        <dbReference type="SAM" id="MobiDB-lite"/>
    </source>
</evidence>
<gene>
    <name evidence="12" type="ORF">GCM10023183_15180</name>
</gene>
<evidence type="ECO:0000256" key="1">
    <source>
        <dbReference type="ARBA" id="ARBA00004496"/>
    </source>
</evidence>
<dbReference type="RefSeq" id="WP_345164311.1">
    <property type="nucleotide sequence ID" value="NZ_BAABGX010000002.1"/>
</dbReference>
<protein>
    <recommendedName>
        <fullName evidence="11">VLRF1 domain-containing protein</fullName>
    </recommendedName>
</protein>
<comment type="similarity">
    <text evidence="2">Belongs to the ANKZF1/VMS1 family.</text>
</comment>
<keyword evidence="3" id="KW-0963">Cytoplasm</keyword>
<evidence type="ECO:0000256" key="6">
    <source>
        <dbReference type="ARBA" id="ARBA00022759"/>
    </source>
</evidence>
<keyword evidence="9" id="KW-0175">Coiled coil</keyword>
<keyword evidence="13" id="KW-1185">Reference proteome</keyword>
<accession>A0ABP8FG07</accession>
<comment type="subcellular location">
    <subcellularLocation>
        <location evidence="1">Cytoplasm</location>
    </subcellularLocation>
</comment>
<feature type="domain" description="VLRF1" evidence="11">
    <location>
        <begin position="64"/>
        <end position="204"/>
    </location>
</feature>
<organism evidence="12 13">
    <name type="scientific">Nibribacter koreensis</name>
    <dbReference type="NCBI Taxonomy" id="1084519"/>
    <lineage>
        <taxon>Bacteria</taxon>
        <taxon>Pseudomonadati</taxon>
        <taxon>Bacteroidota</taxon>
        <taxon>Cytophagia</taxon>
        <taxon>Cytophagales</taxon>
        <taxon>Hymenobacteraceae</taxon>
        <taxon>Nibribacter</taxon>
    </lineage>
</organism>
<keyword evidence="5" id="KW-0677">Repeat</keyword>
<sequence>MNRFFNRDASAQILQNIHQSAVRSVYDHAKHRMVLVDAQEKELAFFRLPITLPPPNQPLHEEAEGVHYVILLVQSGSCAMGYFEDGFNLNHKVFRAYMVRKKQGKSQIKHLKTKGKSRAGSRVRLGETVEFFENINERLQEYFQDHQVHRICMSVSKILVPYLFDSNVKTPFDKRDERIFKIPKHVHTPIYEVMLNINRFLQKGELIYEPAQEELVKELLRGVDGQEEDEEEEDFDEEALNEEEELD</sequence>
<evidence type="ECO:0000256" key="5">
    <source>
        <dbReference type="ARBA" id="ARBA00022737"/>
    </source>
</evidence>
<dbReference type="PROSITE" id="PS52044">
    <property type="entry name" value="VLRF1"/>
    <property type="match status" value="1"/>
</dbReference>